<protein>
    <submittedName>
        <fullName evidence="2">Uncharacterized protein</fullName>
    </submittedName>
</protein>
<dbReference type="PANTHER" id="PTHR34851:SF5">
    <property type="entry name" value="MARVEL DOMAIN-CONTAINING PROTEIN"/>
    <property type="match status" value="1"/>
</dbReference>
<evidence type="ECO:0000313" key="3">
    <source>
        <dbReference type="Proteomes" id="UP001328107"/>
    </source>
</evidence>
<feature type="transmembrane region" description="Helical" evidence="1">
    <location>
        <begin position="49"/>
        <end position="69"/>
    </location>
</feature>
<sequence>MPAPRCCCGAMSVVTGSQVLATIMILSAIGPFVYAAVPEDDSSQHVPTRIAAALGSILEVAIATLVLLGCKKYQSSFLRPVLVYVMVALVLLIIFIFTFIVLLLTNYDDKEFAGEALAYCIVEFAFKFWYLTVFHNCYKHFKEVERY</sequence>
<organism evidence="2 3">
    <name type="scientific">Pristionchus mayeri</name>
    <dbReference type="NCBI Taxonomy" id="1317129"/>
    <lineage>
        <taxon>Eukaryota</taxon>
        <taxon>Metazoa</taxon>
        <taxon>Ecdysozoa</taxon>
        <taxon>Nematoda</taxon>
        <taxon>Chromadorea</taxon>
        <taxon>Rhabditida</taxon>
        <taxon>Rhabditina</taxon>
        <taxon>Diplogasteromorpha</taxon>
        <taxon>Diplogasteroidea</taxon>
        <taxon>Neodiplogasteridae</taxon>
        <taxon>Pristionchus</taxon>
    </lineage>
</organism>
<proteinExistence type="predicted"/>
<feature type="transmembrane region" description="Helical" evidence="1">
    <location>
        <begin position="116"/>
        <end position="138"/>
    </location>
</feature>
<feature type="transmembrane region" description="Helical" evidence="1">
    <location>
        <begin position="81"/>
        <end position="104"/>
    </location>
</feature>
<gene>
    <name evidence="2" type="ORF">PMAYCL1PPCAC_10263</name>
</gene>
<dbReference type="AlphaFoldDB" id="A0AAN5C787"/>
<dbReference type="Proteomes" id="UP001328107">
    <property type="component" value="Unassembled WGS sequence"/>
</dbReference>
<evidence type="ECO:0000256" key="1">
    <source>
        <dbReference type="SAM" id="Phobius"/>
    </source>
</evidence>
<comment type="caution">
    <text evidence="2">The sequence shown here is derived from an EMBL/GenBank/DDBJ whole genome shotgun (WGS) entry which is preliminary data.</text>
</comment>
<keyword evidence="1" id="KW-0472">Membrane</keyword>
<dbReference type="PANTHER" id="PTHR34851">
    <property type="entry name" value="PROTEIN CBG05235-RELATED"/>
    <property type="match status" value="1"/>
</dbReference>
<reference evidence="3" key="1">
    <citation type="submission" date="2022-10" db="EMBL/GenBank/DDBJ databases">
        <title>Genome assembly of Pristionchus species.</title>
        <authorList>
            <person name="Yoshida K."/>
            <person name="Sommer R.J."/>
        </authorList>
    </citation>
    <scope>NUCLEOTIDE SEQUENCE [LARGE SCALE GENOMIC DNA]</scope>
    <source>
        <strain evidence="3">RS5460</strain>
    </source>
</reference>
<feature type="transmembrane region" description="Helical" evidence="1">
    <location>
        <begin position="19"/>
        <end position="37"/>
    </location>
</feature>
<keyword evidence="1" id="KW-0812">Transmembrane</keyword>
<dbReference type="EMBL" id="BTRK01000003">
    <property type="protein sequence ID" value="GMR40068.1"/>
    <property type="molecule type" value="Genomic_DNA"/>
</dbReference>
<evidence type="ECO:0000313" key="2">
    <source>
        <dbReference type="EMBL" id="GMR40068.1"/>
    </source>
</evidence>
<name>A0AAN5C787_9BILA</name>
<keyword evidence="1" id="KW-1133">Transmembrane helix</keyword>
<accession>A0AAN5C787</accession>
<keyword evidence="3" id="KW-1185">Reference proteome</keyword>